<keyword evidence="1" id="KW-0560">Oxidoreductase</keyword>
<evidence type="ECO:0000256" key="1">
    <source>
        <dbReference type="ARBA" id="ARBA00023002"/>
    </source>
</evidence>
<comment type="caution">
    <text evidence="2">The sequence shown here is derived from an EMBL/GenBank/DDBJ whole genome shotgun (WGS) entry which is preliminary data.</text>
</comment>
<name>A0A2W4YUL4_9CYAN</name>
<dbReference type="SUPFAM" id="SSF56176">
    <property type="entry name" value="FAD-binding/transporter-associated domain-like"/>
    <property type="match status" value="1"/>
</dbReference>
<organism evidence="2 3">
    <name type="scientific">Phormidesmis priestleyi</name>
    <dbReference type="NCBI Taxonomy" id="268141"/>
    <lineage>
        <taxon>Bacteria</taxon>
        <taxon>Bacillati</taxon>
        <taxon>Cyanobacteriota</taxon>
        <taxon>Cyanophyceae</taxon>
        <taxon>Leptolyngbyales</taxon>
        <taxon>Leptolyngbyaceae</taxon>
        <taxon>Phormidesmis</taxon>
    </lineage>
</organism>
<proteinExistence type="predicted"/>
<gene>
    <name evidence="2" type="ORF">DCF15_16525</name>
</gene>
<dbReference type="AlphaFoldDB" id="A0A2W4YUL4"/>
<dbReference type="GO" id="GO:0050660">
    <property type="term" value="F:flavin adenine dinucleotide binding"/>
    <property type="evidence" value="ECO:0007669"/>
    <property type="project" value="InterPro"/>
</dbReference>
<dbReference type="InterPro" id="IPR016167">
    <property type="entry name" value="FAD-bd_PCMH_sub1"/>
</dbReference>
<feature type="non-terminal residue" evidence="2">
    <location>
        <position position="67"/>
    </location>
</feature>
<reference evidence="2 3" key="2">
    <citation type="submission" date="2018-06" db="EMBL/GenBank/DDBJ databases">
        <title>Metagenomic assembly of (sub)arctic Cyanobacteria and their associated microbiome from non-axenic cultures.</title>
        <authorList>
            <person name="Baurain D."/>
        </authorList>
    </citation>
    <scope>NUCLEOTIDE SEQUENCE [LARGE SCALE GENOMIC DNA]</scope>
    <source>
        <strain evidence="2">ULC027bin1</strain>
    </source>
</reference>
<sequence length="67" mass="7049">MEVTDSISSHELDIKSQASLAKLTTFRVGGIAEYLALPKTPQQLAQVLAWGKAQALPVTLLGAGSNL</sequence>
<dbReference type="GO" id="GO:0016491">
    <property type="term" value="F:oxidoreductase activity"/>
    <property type="evidence" value="ECO:0007669"/>
    <property type="project" value="UniProtKB-KW"/>
</dbReference>
<evidence type="ECO:0000313" key="3">
    <source>
        <dbReference type="Proteomes" id="UP000249794"/>
    </source>
</evidence>
<dbReference type="Proteomes" id="UP000249794">
    <property type="component" value="Unassembled WGS sequence"/>
</dbReference>
<accession>A0A2W4YUL4</accession>
<dbReference type="EMBL" id="QBMP01000203">
    <property type="protein sequence ID" value="PZO49855.1"/>
    <property type="molecule type" value="Genomic_DNA"/>
</dbReference>
<dbReference type="Gene3D" id="3.30.43.10">
    <property type="entry name" value="Uridine Diphospho-n-acetylenolpyruvylglucosamine Reductase, domain 2"/>
    <property type="match status" value="1"/>
</dbReference>
<evidence type="ECO:0000313" key="2">
    <source>
        <dbReference type="EMBL" id="PZO49855.1"/>
    </source>
</evidence>
<reference evidence="3" key="1">
    <citation type="submission" date="2018-04" db="EMBL/GenBank/DDBJ databases">
        <authorList>
            <person name="Cornet L."/>
        </authorList>
    </citation>
    <scope>NUCLEOTIDE SEQUENCE [LARGE SCALE GENOMIC DNA]</scope>
</reference>
<protein>
    <submittedName>
        <fullName evidence="2">UDP-N-acetylenolpyruvoylglucosamine reductase</fullName>
    </submittedName>
</protein>
<dbReference type="InterPro" id="IPR036318">
    <property type="entry name" value="FAD-bd_PCMH-like_sf"/>
</dbReference>